<dbReference type="PANTHER" id="PTHR33143">
    <property type="entry name" value="F16F4.1 PROTEIN-RELATED"/>
    <property type="match status" value="1"/>
</dbReference>
<organism evidence="3 4">
    <name type="scientific">Spirodela intermedia</name>
    <name type="common">Intermediate duckweed</name>
    <dbReference type="NCBI Taxonomy" id="51605"/>
    <lineage>
        <taxon>Eukaryota</taxon>
        <taxon>Viridiplantae</taxon>
        <taxon>Streptophyta</taxon>
        <taxon>Embryophyta</taxon>
        <taxon>Tracheophyta</taxon>
        <taxon>Spermatophyta</taxon>
        <taxon>Magnoliopsida</taxon>
        <taxon>Liliopsida</taxon>
        <taxon>Araceae</taxon>
        <taxon>Lemnoideae</taxon>
        <taxon>Spirodela</taxon>
    </lineage>
</organism>
<evidence type="ECO:0000259" key="2">
    <source>
        <dbReference type="Pfam" id="PF05678"/>
    </source>
</evidence>
<dbReference type="PANTHER" id="PTHR33143:SF6">
    <property type="entry name" value="OS08G0102900 PROTEIN"/>
    <property type="match status" value="1"/>
</dbReference>
<accession>A0A7I8KGL1</accession>
<dbReference type="Proteomes" id="UP000663760">
    <property type="component" value="Chromosome 5"/>
</dbReference>
<gene>
    <name evidence="3" type="ORF">SI8410_05007523</name>
</gene>
<feature type="compositionally biased region" description="Basic residues" evidence="1">
    <location>
        <begin position="44"/>
        <end position="53"/>
    </location>
</feature>
<sequence>MVVPLSSSLFPESASSMDSSDCSSPRRRERRPQGSPTTNLKPGKVSHKVKKSHPSPPPQRPPVIIYVSPPKAIHVEPGNFKTVVQRLTGASPESFPTAAEGPPESSESPSGCPPPSNPPLIPPPAATGWSQASYEGESAAEDQPAVGGGGTGLDRSDYFSGLSPLQQLPPVSPGYSDDLCPPFQEELLPPSSSHLFSSLTFSSPETDGTFSTITTMNFSTFHFVKEE</sequence>
<dbReference type="OrthoDB" id="1518325at2759"/>
<dbReference type="InterPro" id="IPR008889">
    <property type="entry name" value="VQ"/>
</dbReference>
<protein>
    <recommendedName>
        <fullName evidence="2">VQ domain-containing protein</fullName>
    </recommendedName>
</protein>
<feature type="compositionally biased region" description="Pro residues" evidence="1">
    <location>
        <begin position="111"/>
        <end position="125"/>
    </location>
</feature>
<dbReference type="InterPro" id="IPR039607">
    <property type="entry name" value="VQ_8/17/18/20/21/25"/>
</dbReference>
<evidence type="ECO:0000313" key="4">
    <source>
        <dbReference type="Proteomes" id="UP000663760"/>
    </source>
</evidence>
<name>A0A7I8KGL1_SPIIN</name>
<evidence type="ECO:0000313" key="3">
    <source>
        <dbReference type="EMBL" id="CAA7396860.1"/>
    </source>
</evidence>
<proteinExistence type="predicted"/>
<dbReference type="GO" id="GO:0005634">
    <property type="term" value="C:nucleus"/>
    <property type="evidence" value="ECO:0007669"/>
    <property type="project" value="TreeGrafter"/>
</dbReference>
<keyword evidence="4" id="KW-1185">Reference proteome</keyword>
<feature type="compositionally biased region" description="Low complexity" evidence="1">
    <location>
        <begin position="1"/>
        <end position="23"/>
    </location>
</feature>
<dbReference type="Pfam" id="PF05678">
    <property type="entry name" value="VQ"/>
    <property type="match status" value="1"/>
</dbReference>
<evidence type="ECO:0000256" key="1">
    <source>
        <dbReference type="SAM" id="MobiDB-lite"/>
    </source>
</evidence>
<feature type="compositionally biased region" description="Low complexity" evidence="1">
    <location>
        <begin position="96"/>
        <end position="110"/>
    </location>
</feature>
<feature type="region of interest" description="Disordered" evidence="1">
    <location>
        <begin position="84"/>
        <end position="179"/>
    </location>
</feature>
<dbReference type="AlphaFoldDB" id="A0A7I8KGL1"/>
<feature type="region of interest" description="Disordered" evidence="1">
    <location>
        <begin position="1"/>
        <end position="65"/>
    </location>
</feature>
<feature type="domain" description="VQ" evidence="2">
    <location>
        <begin position="68"/>
        <end position="92"/>
    </location>
</feature>
<feature type="compositionally biased region" description="Low complexity" evidence="1">
    <location>
        <begin position="160"/>
        <end position="169"/>
    </location>
</feature>
<reference evidence="3" key="1">
    <citation type="submission" date="2020-02" db="EMBL/GenBank/DDBJ databases">
        <authorList>
            <person name="Scholz U."/>
            <person name="Mascher M."/>
            <person name="Fiebig A."/>
        </authorList>
    </citation>
    <scope>NUCLEOTIDE SEQUENCE</scope>
</reference>
<dbReference type="EMBL" id="LR746268">
    <property type="protein sequence ID" value="CAA7396860.1"/>
    <property type="molecule type" value="Genomic_DNA"/>
</dbReference>